<dbReference type="SUPFAM" id="SSF46785">
    <property type="entry name" value="Winged helix' DNA-binding domain"/>
    <property type="match status" value="1"/>
</dbReference>
<sequence length="144" mass="16059">MDLEQVGHLISGQLVRATRAHHRVGDCMLRQVGLHAGQELLLLTLEDKGGMTLSMLARKHNLDLSTISKVVQRMERAGLVERCPDAEDARASRVHLTERGRELCVPARQVWLDTEAMLIKGLSEPERLLLHRLLSTVAANLEEG</sequence>
<dbReference type="Pfam" id="PF01047">
    <property type="entry name" value="MarR"/>
    <property type="match status" value="1"/>
</dbReference>
<dbReference type="SMART" id="SM00347">
    <property type="entry name" value="HTH_MARR"/>
    <property type="match status" value="1"/>
</dbReference>
<evidence type="ECO:0000256" key="3">
    <source>
        <dbReference type="ARBA" id="ARBA00023163"/>
    </source>
</evidence>
<evidence type="ECO:0000313" key="6">
    <source>
        <dbReference type="Proteomes" id="UP000612362"/>
    </source>
</evidence>
<dbReference type="PRINTS" id="PR00598">
    <property type="entry name" value="HTHMARR"/>
</dbReference>
<dbReference type="GO" id="GO:0003700">
    <property type="term" value="F:DNA-binding transcription factor activity"/>
    <property type="evidence" value="ECO:0007669"/>
    <property type="project" value="InterPro"/>
</dbReference>
<dbReference type="InterPro" id="IPR036390">
    <property type="entry name" value="WH_DNA-bd_sf"/>
</dbReference>
<proteinExistence type="predicted"/>
<dbReference type="PANTHER" id="PTHR42756:SF1">
    <property type="entry name" value="TRANSCRIPTIONAL REPRESSOR OF EMRAB OPERON"/>
    <property type="match status" value="1"/>
</dbReference>
<keyword evidence="2" id="KW-0238">DNA-binding</keyword>
<keyword evidence="3" id="KW-0804">Transcription</keyword>
<comment type="caution">
    <text evidence="5">The sequence shown here is derived from an EMBL/GenBank/DDBJ whole genome shotgun (WGS) entry which is preliminary data.</text>
</comment>
<dbReference type="PANTHER" id="PTHR42756">
    <property type="entry name" value="TRANSCRIPTIONAL REGULATOR, MARR"/>
    <property type="match status" value="1"/>
</dbReference>
<dbReference type="AlphaFoldDB" id="A0A8J3I7B6"/>
<dbReference type="InterPro" id="IPR000835">
    <property type="entry name" value="HTH_MarR-typ"/>
</dbReference>
<dbReference type="Proteomes" id="UP000612362">
    <property type="component" value="Unassembled WGS sequence"/>
</dbReference>
<keyword evidence="1" id="KW-0805">Transcription regulation</keyword>
<dbReference type="PROSITE" id="PS50995">
    <property type="entry name" value="HTH_MARR_2"/>
    <property type="match status" value="1"/>
</dbReference>
<dbReference type="RefSeq" id="WP_220197384.1">
    <property type="nucleotide sequence ID" value="NZ_BNJF01000003.1"/>
</dbReference>
<evidence type="ECO:0000256" key="1">
    <source>
        <dbReference type="ARBA" id="ARBA00023015"/>
    </source>
</evidence>
<evidence type="ECO:0000313" key="5">
    <source>
        <dbReference type="EMBL" id="GHO48180.1"/>
    </source>
</evidence>
<dbReference type="EMBL" id="BNJF01000003">
    <property type="protein sequence ID" value="GHO48180.1"/>
    <property type="molecule type" value="Genomic_DNA"/>
</dbReference>
<dbReference type="GO" id="GO:0003677">
    <property type="term" value="F:DNA binding"/>
    <property type="evidence" value="ECO:0007669"/>
    <property type="project" value="UniProtKB-KW"/>
</dbReference>
<reference evidence="5" key="1">
    <citation type="submission" date="2020-10" db="EMBL/GenBank/DDBJ databases">
        <title>Taxonomic study of unclassified bacteria belonging to the class Ktedonobacteria.</title>
        <authorList>
            <person name="Yabe S."/>
            <person name="Wang C.M."/>
            <person name="Zheng Y."/>
            <person name="Sakai Y."/>
            <person name="Cavaletti L."/>
            <person name="Monciardini P."/>
            <person name="Donadio S."/>
        </authorList>
    </citation>
    <scope>NUCLEOTIDE SEQUENCE</scope>
    <source>
        <strain evidence="5">SOSP1-1</strain>
    </source>
</reference>
<dbReference type="InterPro" id="IPR036388">
    <property type="entry name" value="WH-like_DNA-bd_sf"/>
</dbReference>
<organism evidence="5 6">
    <name type="scientific">Ktedonospora formicarum</name>
    <dbReference type="NCBI Taxonomy" id="2778364"/>
    <lineage>
        <taxon>Bacteria</taxon>
        <taxon>Bacillati</taxon>
        <taxon>Chloroflexota</taxon>
        <taxon>Ktedonobacteria</taxon>
        <taxon>Ktedonobacterales</taxon>
        <taxon>Ktedonobacteraceae</taxon>
        <taxon>Ktedonospora</taxon>
    </lineage>
</organism>
<protein>
    <recommendedName>
        <fullName evidence="4">HTH marR-type domain-containing protein</fullName>
    </recommendedName>
</protein>
<feature type="domain" description="HTH marR-type" evidence="4">
    <location>
        <begin position="1"/>
        <end position="139"/>
    </location>
</feature>
<evidence type="ECO:0000256" key="2">
    <source>
        <dbReference type="ARBA" id="ARBA00023125"/>
    </source>
</evidence>
<gene>
    <name evidence="5" type="ORF">KSX_63430</name>
</gene>
<accession>A0A8J3I7B6</accession>
<dbReference type="Gene3D" id="1.10.10.10">
    <property type="entry name" value="Winged helix-like DNA-binding domain superfamily/Winged helix DNA-binding domain"/>
    <property type="match status" value="1"/>
</dbReference>
<keyword evidence="6" id="KW-1185">Reference proteome</keyword>
<name>A0A8J3I7B6_9CHLR</name>
<evidence type="ECO:0000259" key="4">
    <source>
        <dbReference type="PROSITE" id="PS50995"/>
    </source>
</evidence>